<feature type="chain" id="PRO_5021414890" evidence="1">
    <location>
        <begin position="19"/>
        <end position="126"/>
    </location>
</feature>
<keyword evidence="3" id="KW-1185">Reference proteome</keyword>
<sequence length="126" mass="13372">MHFNLSIAFSALLTLSSAMILEPKAGLGEIRSVGHRPVFSDLSAALSPKSACDKEDESDCTAFCKANDQTATCTAAGNKITCSCKGGKSESNCEERCLLCMPGKSQLEEASLLFKQGGSKLFKEDL</sequence>
<dbReference type="EMBL" id="SNSC02000015">
    <property type="protein sequence ID" value="TID18099.1"/>
    <property type="molecule type" value="Genomic_DNA"/>
</dbReference>
<keyword evidence="1" id="KW-0732">Signal</keyword>
<dbReference type="AlphaFoldDB" id="A0A4Z1P219"/>
<accession>A0A4Z1P219</accession>
<proteinExistence type="predicted"/>
<organism evidence="2 3">
    <name type="scientific">Venturia nashicola</name>
    <dbReference type="NCBI Taxonomy" id="86259"/>
    <lineage>
        <taxon>Eukaryota</taxon>
        <taxon>Fungi</taxon>
        <taxon>Dikarya</taxon>
        <taxon>Ascomycota</taxon>
        <taxon>Pezizomycotina</taxon>
        <taxon>Dothideomycetes</taxon>
        <taxon>Pleosporomycetidae</taxon>
        <taxon>Venturiales</taxon>
        <taxon>Venturiaceae</taxon>
        <taxon>Venturia</taxon>
    </lineage>
</organism>
<protein>
    <submittedName>
        <fullName evidence="2">Uncharacterized protein</fullName>
    </submittedName>
</protein>
<evidence type="ECO:0000313" key="2">
    <source>
        <dbReference type="EMBL" id="TID18099.1"/>
    </source>
</evidence>
<comment type="caution">
    <text evidence="2">The sequence shown here is derived from an EMBL/GenBank/DDBJ whole genome shotgun (WGS) entry which is preliminary data.</text>
</comment>
<dbReference type="OrthoDB" id="3932688at2759"/>
<dbReference type="Proteomes" id="UP000298493">
    <property type="component" value="Unassembled WGS sequence"/>
</dbReference>
<evidence type="ECO:0000313" key="3">
    <source>
        <dbReference type="Proteomes" id="UP000298493"/>
    </source>
</evidence>
<reference evidence="2 3" key="1">
    <citation type="submission" date="2019-04" db="EMBL/GenBank/DDBJ databases">
        <title>High contiguity whole genome sequence and gene annotation resource for two Venturia nashicola isolates.</title>
        <authorList>
            <person name="Prokchorchik M."/>
            <person name="Won K."/>
            <person name="Lee Y."/>
            <person name="Choi E.D."/>
            <person name="Segonzac C."/>
            <person name="Sohn K.H."/>
        </authorList>
    </citation>
    <scope>NUCLEOTIDE SEQUENCE [LARGE SCALE GENOMIC DNA]</scope>
    <source>
        <strain evidence="2 3">PRI2</strain>
    </source>
</reference>
<name>A0A4Z1P219_9PEZI</name>
<evidence type="ECO:0000256" key="1">
    <source>
        <dbReference type="SAM" id="SignalP"/>
    </source>
</evidence>
<gene>
    <name evidence="2" type="ORF">E6O75_ATG10744</name>
</gene>
<feature type="signal peptide" evidence="1">
    <location>
        <begin position="1"/>
        <end position="18"/>
    </location>
</feature>